<dbReference type="InterPro" id="IPR002173">
    <property type="entry name" value="Carboh/pur_kinase_PfkB_CS"/>
</dbReference>
<gene>
    <name evidence="6" type="ORF">K0T92_13805</name>
</gene>
<feature type="domain" description="Carbohydrate kinase PfkB" evidence="5">
    <location>
        <begin position="4"/>
        <end position="291"/>
    </location>
</feature>
<comment type="similarity">
    <text evidence="1 4">Belongs to the carbohydrate kinase PfkB family.</text>
</comment>
<dbReference type="InterPro" id="IPR029056">
    <property type="entry name" value="Ribokinase-like"/>
</dbReference>
<evidence type="ECO:0000313" key="6">
    <source>
        <dbReference type="EMBL" id="MBW7475825.1"/>
    </source>
</evidence>
<dbReference type="PANTHER" id="PTHR10584:SF166">
    <property type="entry name" value="RIBOKINASE"/>
    <property type="match status" value="1"/>
</dbReference>
<dbReference type="PRINTS" id="PR00990">
    <property type="entry name" value="RIBOKINASE"/>
</dbReference>
<dbReference type="InterPro" id="IPR011611">
    <property type="entry name" value="PfkB_dom"/>
</dbReference>
<evidence type="ECO:0000256" key="4">
    <source>
        <dbReference type="RuleBase" id="RU003704"/>
    </source>
</evidence>
<evidence type="ECO:0000256" key="2">
    <source>
        <dbReference type="ARBA" id="ARBA00022679"/>
    </source>
</evidence>
<dbReference type="SUPFAM" id="SSF53613">
    <property type="entry name" value="Ribokinase-like"/>
    <property type="match status" value="1"/>
</dbReference>
<dbReference type="EMBL" id="JAHZIJ010000009">
    <property type="protein sequence ID" value="MBW7475825.1"/>
    <property type="molecule type" value="Genomic_DNA"/>
</dbReference>
<dbReference type="Proteomes" id="UP000812277">
    <property type="component" value="Unassembled WGS sequence"/>
</dbReference>
<organism evidence="6 7">
    <name type="scientific">Paenibacillus oenotherae</name>
    <dbReference type="NCBI Taxonomy" id="1435645"/>
    <lineage>
        <taxon>Bacteria</taxon>
        <taxon>Bacillati</taxon>
        <taxon>Bacillota</taxon>
        <taxon>Bacilli</taxon>
        <taxon>Bacillales</taxon>
        <taxon>Paenibacillaceae</taxon>
        <taxon>Paenibacillus</taxon>
    </lineage>
</organism>
<proteinExistence type="inferred from homology"/>
<dbReference type="GO" id="GO:0016301">
    <property type="term" value="F:kinase activity"/>
    <property type="evidence" value="ECO:0007669"/>
    <property type="project" value="UniProtKB-KW"/>
</dbReference>
<reference evidence="6 7" key="1">
    <citation type="submission" date="2021-07" db="EMBL/GenBank/DDBJ databases">
        <title>Paenibacillus radiodurans sp. nov., isolated from the southeastern edge of Tengger Desert.</title>
        <authorList>
            <person name="Zhang G."/>
        </authorList>
    </citation>
    <scope>NUCLEOTIDE SEQUENCE [LARGE SCALE GENOMIC DNA]</scope>
    <source>
        <strain evidence="6 7">DT7-4</strain>
    </source>
</reference>
<name>A0ABS7D7G6_9BACL</name>
<dbReference type="Gene3D" id="3.40.1190.20">
    <property type="match status" value="1"/>
</dbReference>
<evidence type="ECO:0000313" key="7">
    <source>
        <dbReference type="Proteomes" id="UP000812277"/>
    </source>
</evidence>
<keyword evidence="3 4" id="KW-0418">Kinase</keyword>
<dbReference type="RefSeq" id="WP_219873073.1">
    <property type="nucleotide sequence ID" value="NZ_JAHZIJ010000009.1"/>
</dbReference>
<evidence type="ECO:0000259" key="5">
    <source>
        <dbReference type="Pfam" id="PF00294"/>
    </source>
</evidence>
<dbReference type="InterPro" id="IPR002139">
    <property type="entry name" value="Ribo/fructo_kinase"/>
</dbReference>
<accession>A0ABS7D7G6</accession>
<sequence length="323" mass="34747">MEDQRILTFGNIVMDGLFIVPRLPGYDEKVFAETLTWSPGGPAVHFAITSAKLGARANVLGWLGNDSIGRQLQQTLEARGVEPSFNHILDTQTPTAIIMIDGTGEKSVLLSPPIDGARLPRPEEVAVFDLTHTKHIHTHLFLEPYVLRLLAECGRMGITRSLDVEPSSIRRWGEEGVRRALACTDIVFINEPAVALLCPEGQELADKLLRIAALGPAMVVCTRGRRGSIVLAGGRLIACPSIPVVTSNSLAAGDIFAAAFVHCLLHGGGAEDAVVFATAASSVAVSRSGSSVYYPSLAEIEEVMAEQRLAITMTEVDMEWKLI</sequence>
<dbReference type="PANTHER" id="PTHR10584">
    <property type="entry name" value="SUGAR KINASE"/>
    <property type="match status" value="1"/>
</dbReference>
<dbReference type="PROSITE" id="PS00584">
    <property type="entry name" value="PFKB_KINASES_2"/>
    <property type="match status" value="1"/>
</dbReference>
<evidence type="ECO:0000256" key="1">
    <source>
        <dbReference type="ARBA" id="ARBA00010688"/>
    </source>
</evidence>
<comment type="caution">
    <text evidence="6">The sequence shown here is derived from an EMBL/GenBank/DDBJ whole genome shotgun (WGS) entry which is preliminary data.</text>
</comment>
<evidence type="ECO:0000256" key="3">
    <source>
        <dbReference type="ARBA" id="ARBA00022777"/>
    </source>
</evidence>
<dbReference type="Pfam" id="PF00294">
    <property type="entry name" value="PfkB"/>
    <property type="match status" value="1"/>
</dbReference>
<keyword evidence="7" id="KW-1185">Reference proteome</keyword>
<keyword evidence="2 4" id="KW-0808">Transferase</keyword>
<protein>
    <submittedName>
        <fullName evidence="6">Carbohydrate kinase family protein</fullName>
    </submittedName>
</protein>